<comment type="function">
    <text evidence="1 5">Component of the RIX1 complex required for processing of ITS2 sequences from 35S pre-rRNA.</text>
</comment>
<gene>
    <name evidence="7" type="ORF">CERSUDRAFT_110758</name>
</gene>
<dbReference type="PANTHER" id="PTHR16056">
    <property type="entry name" value="REGULATOR OF MICROTUBULE DYNAMICS PROTEIN"/>
    <property type="match status" value="1"/>
</dbReference>
<dbReference type="InterPro" id="IPR011989">
    <property type="entry name" value="ARM-like"/>
</dbReference>
<keyword evidence="5" id="KW-0690">Ribosome biogenesis</keyword>
<dbReference type="InterPro" id="IPR024679">
    <property type="entry name" value="Ipi1_N"/>
</dbReference>
<dbReference type="Pfam" id="PF12333">
    <property type="entry name" value="Ipi1_N"/>
    <property type="match status" value="1"/>
</dbReference>
<protein>
    <recommendedName>
        <fullName evidence="5">Pre-rRNA-processing protein</fullName>
    </recommendedName>
</protein>
<keyword evidence="5" id="KW-0698">rRNA processing</keyword>
<dbReference type="GO" id="GO:0120330">
    <property type="term" value="C:rixosome complex"/>
    <property type="evidence" value="ECO:0007669"/>
    <property type="project" value="UniProtKB-UniRule"/>
</dbReference>
<evidence type="ECO:0000313" key="8">
    <source>
        <dbReference type="Proteomes" id="UP000016930"/>
    </source>
</evidence>
<dbReference type="GO" id="GO:0005634">
    <property type="term" value="C:nucleus"/>
    <property type="evidence" value="ECO:0007669"/>
    <property type="project" value="UniProtKB-SubCell"/>
</dbReference>
<dbReference type="InterPro" id="IPR016024">
    <property type="entry name" value="ARM-type_fold"/>
</dbReference>
<dbReference type="STRING" id="914234.M2PZ63"/>
<dbReference type="Gene3D" id="1.25.10.10">
    <property type="entry name" value="Leucine-rich Repeat Variant"/>
    <property type="match status" value="1"/>
</dbReference>
<evidence type="ECO:0000256" key="1">
    <source>
        <dbReference type="ARBA" id="ARBA00002355"/>
    </source>
</evidence>
<evidence type="ECO:0000256" key="3">
    <source>
        <dbReference type="ARBA" id="ARBA00006427"/>
    </source>
</evidence>
<feature type="domain" description="Pre-rRNA-processing protein Ipi1 N-terminal" evidence="6">
    <location>
        <begin position="140"/>
        <end position="246"/>
    </location>
</feature>
<dbReference type="OrthoDB" id="361362at2759"/>
<comment type="similarity">
    <text evidence="3 5">Belongs to the IPI1/TEX10 family.</text>
</comment>
<dbReference type="EMBL" id="KB445791">
    <property type="protein sequence ID" value="EMD42224.1"/>
    <property type="molecule type" value="Genomic_DNA"/>
</dbReference>
<evidence type="ECO:0000259" key="6">
    <source>
        <dbReference type="Pfam" id="PF12333"/>
    </source>
</evidence>
<dbReference type="HOGENOM" id="CLU_013988_0_0_1"/>
<dbReference type="AlphaFoldDB" id="M2PZ63"/>
<dbReference type="PANTHER" id="PTHR16056:SF2">
    <property type="entry name" value="TESTIS-EXPRESSED PROTEIN 10"/>
    <property type="match status" value="1"/>
</dbReference>
<keyword evidence="8" id="KW-1185">Reference proteome</keyword>
<keyword evidence="4 5" id="KW-0539">Nucleus</keyword>
<dbReference type="GO" id="GO:0006364">
    <property type="term" value="P:rRNA processing"/>
    <property type="evidence" value="ECO:0007669"/>
    <property type="project" value="UniProtKB-UniRule"/>
</dbReference>
<evidence type="ECO:0000256" key="5">
    <source>
        <dbReference type="RuleBase" id="RU368021"/>
    </source>
</evidence>
<proteinExistence type="inferred from homology"/>
<accession>M2PZ63</accession>
<evidence type="ECO:0000256" key="2">
    <source>
        <dbReference type="ARBA" id="ARBA00004123"/>
    </source>
</evidence>
<name>M2PZ63_CERS8</name>
<sequence length="762" mass="83007">MPKNTKKRKDKAADFSKAKLKLGKGKQAASNVIDTSFKARSIALPSQSIAHDKDAEAPSTKRRLTFDDLLSHLKHYNAGTRRDAILGLRELLETYPDLVEKSLTPLINGVVRQIGDEDSSVRKTLLAFLSWLLPLIPADDLIPHSPVLLLFTTSAQTHIFPEIRIDAIRFLDLFLEYIPGVVVEGWTHGVSGHGRRVLKGYLGILNAGTIFGEGGDTGPVRATSTASVVLSPGSKLIVLRSLSSFLKNALSSSTELTTTDAAIPTAPTWFLSSSFTSQETYQSFDSLLRPVCQKHASSSKMPASNLPRRWEEEVDIDAFVEHFPGTFPNSQPNAAFGWTLQDLTNVDPRTLGGQNASDESHPARSVGPDLIAHLARTLHSTLVSTFLDCAPTVFAPSSSPSDTELQLVLAVTEICRCLYGAILRDAVQENDVPDRSLEELRAILGYLSPYFPFTVSGIGNARRDIKVEQTFQELNLIYCELASFLLLVSPSLAQDHRGSQGKAKAKSSRLALASSAASASDLHVSRVSEYVVRIIRGEPLPGASQTTLSRSITPSTYTALLPTIWSLISSPPRAHAEDDTSANVLRVVLEHAIKASSTSAVKKPTVEFVGRLILLGREAEYRGSFRVGRDATEDAKLEEWILHLPRVLWELGGNQPPTTEVILRFLLRLIQRRSRLARPEVLAGLSSRLVPYFVVAHPTRGRLPGPYAKLPPASPVRRLALDVVTTLARSGGAGDGLQETVGEAVRGTEEEGYWAALLGVRL</sequence>
<organism evidence="7 8">
    <name type="scientific">Ceriporiopsis subvermispora (strain B)</name>
    <name type="common">White-rot fungus</name>
    <name type="synonym">Gelatoporia subvermispora</name>
    <dbReference type="NCBI Taxonomy" id="914234"/>
    <lineage>
        <taxon>Eukaryota</taxon>
        <taxon>Fungi</taxon>
        <taxon>Dikarya</taxon>
        <taxon>Basidiomycota</taxon>
        <taxon>Agaricomycotina</taxon>
        <taxon>Agaricomycetes</taxon>
        <taxon>Polyporales</taxon>
        <taxon>Gelatoporiaceae</taxon>
        <taxon>Gelatoporia</taxon>
    </lineage>
</organism>
<evidence type="ECO:0000313" key="7">
    <source>
        <dbReference type="EMBL" id="EMD42224.1"/>
    </source>
</evidence>
<dbReference type="Proteomes" id="UP000016930">
    <property type="component" value="Unassembled WGS sequence"/>
</dbReference>
<reference evidence="7 8" key="1">
    <citation type="journal article" date="2012" name="Proc. Natl. Acad. Sci. U.S.A.">
        <title>Comparative genomics of Ceriporiopsis subvermispora and Phanerochaete chrysosporium provide insight into selective ligninolysis.</title>
        <authorList>
            <person name="Fernandez-Fueyo E."/>
            <person name="Ruiz-Duenas F.J."/>
            <person name="Ferreira P."/>
            <person name="Floudas D."/>
            <person name="Hibbett D.S."/>
            <person name="Canessa P."/>
            <person name="Larrondo L.F."/>
            <person name="James T.Y."/>
            <person name="Seelenfreund D."/>
            <person name="Lobos S."/>
            <person name="Polanco R."/>
            <person name="Tello M."/>
            <person name="Honda Y."/>
            <person name="Watanabe T."/>
            <person name="Watanabe T."/>
            <person name="Ryu J.S."/>
            <person name="Kubicek C.P."/>
            <person name="Schmoll M."/>
            <person name="Gaskell J."/>
            <person name="Hammel K.E."/>
            <person name="St John F.J."/>
            <person name="Vanden Wymelenberg A."/>
            <person name="Sabat G."/>
            <person name="Splinter BonDurant S."/>
            <person name="Syed K."/>
            <person name="Yadav J.S."/>
            <person name="Doddapaneni H."/>
            <person name="Subramanian V."/>
            <person name="Lavin J.L."/>
            <person name="Oguiza J.A."/>
            <person name="Perez G."/>
            <person name="Pisabarro A.G."/>
            <person name="Ramirez L."/>
            <person name="Santoyo F."/>
            <person name="Master E."/>
            <person name="Coutinho P.M."/>
            <person name="Henrissat B."/>
            <person name="Lombard V."/>
            <person name="Magnuson J.K."/>
            <person name="Kuees U."/>
            <person name="Hori C."/>
            <person name="Igarashi K."/>
            <person name="Samejima M."/>
            <person name="Held B.W."/>
            <person name="Barry K.W."/>
            <person name="LaButti K.M."/>
            <person name="Lapidus A."/>
            <person name="Lindquist E.A."/>
            <person name="Lucas S.M."/>
            <person name="Riley R."/>
            <person name="Salamov A.A."/>
            <person name="Hoffmeister D."/>
            <person name="Schwenk D."/>
            <person name="Hadar Y."/>
            <person name="Yarden O."/>
            <person name="de Vries R.P."/>
            <person name="Wiebenga A."/>
            <person name="Stenlid J."/>
            <person name="Eastwood D."/>
            <person name="Grigoriev I.V."/>
            <person name="Berka R.M."/>
            <person name="Blanchette R.A."/>
            <person name="Kersten P."/>
            <person name="Martinez A.T."/>
            <person name="Vicuna R."/>
            <person name="Cullen D."/>
        </authorList>
    </citation>
    <scope>NUCLEOTIDE SEQUENCE [LARGE SCALE GENOMIC DNA]</scope>
    <source>
        <strain evidence="7 8">B</strain>
    </source>
</reference>
<comment type="subunit">
    <text evidence="5">Component of the RIX1 complex.</text>
</comment>
<dbReference type="SUPFAM" id="SSF48371">
    <property type="entry name" value="ARM repeat"/>
    <property type="match status" value="1"/>
</dbReference>
<evidence type="ECO:0000256" key="4">
    <source>
        <dbReference type="ARBA" id="ARBA00023242"/>
    </source>
</evidence>
<comment type="subcellular location">
    <subcellularLocation>
        <location evidence="2 5">Nucleus</location>
    </subcellularLocation>
</comment>